<dbReference type="AlphaFoldDB" id="A0A537J5K1"/>
<dbReference type="HAMAP" id="MF_00361">
    <property type="entry name" value="NAD_kinase"/>
    <property type="match status" value="1"/>
</dbReference>
<feature type="binding site" evidence="6">
    <location>
        <begin position="73"/>
        <end position="74"/>
    </location>
    <ligand>
        <name>NAD(+)</name>
        <dbReference type="ChEBI" id="CHEBI:57540"/>
    </ligand>
</feature>
<dbReference type="Gene3D" id="2.60.200.30">
    <property type="entry name" value="Probable inorganic polyphosphate/atp-NAD kinase, domain 2"/>
    <property type="match status" value="1"/>
</dbReference>
<dbReference type="GO" id="GO:0019674">
    <property type="term" value="P:NAD+ metabolic process"/>
    <property type="evidence" value="ECO:0007669"/>
    <property type="project" value="InterPro"/>
</dbReference>
<comment type="function">
    <text evidence="6">Involved in the regulation of the intracellular balance of NAD and NADP, and is a key enzyme in the biosynthesis of NADP. Catalyzes specifically the phosphorylation on 2'-hydroxyl of the adenosine moiety of NAD to yield NADP.</text>
</comment>
<sequence length="290" mass="31130">MIAAIGLDVNVEKLQANPEWARLAQEAVHLLAERGVPVVINRESAETLGHRTLGVAEADLMSRASVVVVFGGDGTILRAARAAAPRGIPILGVNIGGFGFLAEVNGPEVERALHRLLEGDYRLDERMMLRAWVERDGRRIQEVLALNDIVVTKSGYARLLKLHTYVNAEHLATHLADGMIVATPTGSTAYSLSAGGPIVHPGVAGIVLTPICAHTLNARAVLVSADDTIGIRVEPVGAPPVLTVDGQEGFPLQAGDEVRVERSPYQTRLVRLGRGGFYSRLRAKLTWGER</sequence>
<dbReference type="EC" id="2.7.1.23" evidence="6"/>
<dbReference type="GO" id="GO:0046872">
    <property type="term" value="F:metal ion binding"/>
    <property type="evidence" value="ECO:0007669"/>
    <property type="project" value="UniProtKB-UniRule"/>
</dbReference>
<reference evidence="7 8" key="1">
    <citation type="journal article" date="2019" name="Nat. Microbiol.">
        <title>Mediterranean grassland soil C-N compound turnover is dependent on rainfall and depth, and is mediated by genomically divergent microorganisms.</title>
        <authorList>
            <person name="Diamond S."/>
            <person name="Andeer P.F."/>
            <person name="Li Z."/>
            <person name="Crits-Christoph A."/>
            <person name="Burstein D."/>
            <person name="Anantharaman K."/>
            <person name="Lane K.R."/>
            <person name="Thomas B.C."/>
            <person name="Pan C."/>
            <person name="Northen T.R."/>
            <person name="Banfield J.F."/>
        </authorList>
    </citation>
    <scope>NUCLEOTIDE SEQUENCE [LARGE SCALE GENOMIC DNA]</scope>
    <source>
        <strain evidence="7">NP_7</strain>
    </source>
</reference>
<evidence type="ECO:0000256" key="6">
    <source>
        <dbReference type="HAMAP-Rule" id="MF_00361"/>
    </source>
</evidence>
<dbReference type="GO" id="GO:0006741">
    <property type="term" value="P:NADP+ biosynthetic process"/>
    <property type="evidence" value="ECO:0007669"/>
    <property type="project" value="UniProtKB-UniRule"/>
</dbReference>
<evidence type="ECO:0000313" key="8">
    <source>
        <dbReference type="Proteomes" id="UP000320048"/>
    </source>
</evidence>
<name>A0A537J5K1_9BACT</name>
<comment type="caution">
    <text evidence="7">The sequence shown here is derived from an EMBL/GenBank/DDBJ whole genome shotgun (WGS) entry which is preliminary data.</text>
</comment>
<dbReference type="InterPro" id="IPR017438">
    <property type="entry name" value="ATP-NAD_kinase_N"/>
</dbReference>
<dbReference type="GO" id="GO:0051287">
    <property type="term" value="F:NAD binding"/>
    <property type="evidence" value="ECO:0007669"/>
    <property type="project" value="UniProtKB-ARBA"/>
</dbReference>
<evidence type="ECO:0000256" key="5">
    <source>
        <dbReference type="ARBA" id="ARBA00047925"/>
    </source>
</evidence>
<comment type="subcellular location">
    <subcellularLocation>
        <location evidence="6">Cytoplasm</location>
    </subcellularLocation>
</comment>
<comment type="catalytic activity">
    <reaction evidence="5 6">
        <text>NAD(+) + ATP = ADP + NADP(+) + H(+)</text>
        <dbReference type="Rhea" id="RHEA:18629"/>
        <dbReference type="ChEBI" id="CHEBI:15378"/>
        <dbReference type="ChEBI" id="CHEBI:30616"/>
        <dbReference type="ChEBI" id="CHEBI:57540"/>
        <dbReference type="ChEBI" id="CHEBI:58349"/>
        <dbReference type="ChEBI" id="CHEBI:456216"/>
        <dbReference type="EC" id="2.7.1.23"/>
    </reaction>
</comment>
<dbReference type="Pfam" id="PF01513">
    <property type="entry name" value="NAD_kinase"/>
    <property type="match status" value="1"/>
</dbReference>
<organism evidence="7 8">
    <name type="scientific">Candidatus Segetimicrobium genomatis</name>
    <dbReference type="NCBI Taxonomy" id="2569760"/>
    <lineage>
        <taxon>Bacteria</taxon>
        <taxon>Bacillati</taxon>
        <taxon>Candidatus Sysuimicrobiota</taxon>
        <taxon>Candidatus Sysuimicrobiia</taxon>
        <taxon>Candidatus Sysuimicrobiales</taxon>
        <taxon>Candidatus Segetimicrobiaceae</taxon>
        <taxon>Candidatus Segetimicrobium</taxon>
    </lineage>
</organism>
<feature type="binding site" evidence="6">
    <location>
        <position position="177"/>
    </location>
    <ligand>
        <name>NAD(+)</name>
        <dbReference type="ChEBI" id="CHEBI:57540"/>
    </ligand>
</feature>
<keyword evidence="6" id="KW-0963">Cytoplasm</keyword>
<dbReference type="PANTHER" id="PTHR20275:SF0">
    <property type="entry name" value="NAD KINASE"/>
    <property type="match status" value="1"/>
</dbReference>
<evidence type="ECO:0000256" key="4">
    <source>
        <dbReference type="ARBA" id="ARBA00023027"/>
    </source>
</evidence>
<protein>
    <recommendedName>
        <fullName evidence="6">NAD kinase</fullName>
        <ecNumber evidence="6">2.7.1.23</ecNumber>
    </recommendedName>
    <alternativeName>
        <fullName evidence="6">ATP-dependent NAD kinase</fullName>
    </alternativeName>
</protein>
<keyword evidence="6" id="KW-0067">ATP-binding</keyword>
<evidence type="ECO:0000256" key="1">
    <source>
        <dbReference type="ARBA" id="ARBA00022679"/>
    </source>
</evidence>
<gene>
    <name evidence="6" type="primary">nadK</name>
    <name evidence="7" type="ORF">E6H04_11845</name>
</gene>
<dbReference type="EMBL" id="VBAO01000344">
    <property type="protein sequence ID" value="TMI78765.1"/>
    <property type="molecule type" value="Genomic_DNA"/>
</dbReference>
<dbReference type="Proteomes" id="UP000320048">
    <property type="component" value="Unassembled WGS sequence"/>
</dbReference>
<dbReference type="InterPro" id="IPR002504">
    <property type="entry name" value="NADK"/>
</dbReference>
<evidence type="ECO:0000256" key="2">
    <source>
        <dbReference type="ARBA" id="ARBA00022777"/>
    </source>
</evidence>
<accession>A0A537J5K1</accession>
<dbReference type="GO" id="GO:0003951">
    <property type="term" value="F:NAD+ kinase activity"/>
    <property type="evidence" value="ECO:0007669"/>
    <property type="project" value="UniProtKB-UniRule"/>
</dbReference>
<feature type="binding site" evidence="6">
    <location>
        <position position="158"/>
    </location>
    <ligand>
        <name>NAD(+)</name>
        <dbReference type="ChEBI" id="CHEBI:57540"/>
    </ligand>
</feature>
<feature type="binding site" evidence="6">
    <location>
        <begin position="188"/>
        <end position="193"/>
    </location>
    <ligand>
        <name>NAD(+)</name>
        <dbReference type="ChEBI" id="CHEBI:57540"/>
    </ligand>
</feature>
<dbReference type="SUPFAM" id="SSF111331">
    <property type="entry name" value="NAD kinase/diacylglycerol kinase-like"/>
    <property type="match status" value="1"/>
</dbReference>
<feature type="binding site" evidence="6">
    <location>
        <position position="78"/>
    </location>
    <ligand>
        <name>NAD(+)</name>
        <dbReference type="ChEBI" id="CHEBI:57540"/>
    </ligand>
</feature>
<dbReference type="InterPro" id="IPR016064">
    <property type="entry name" value="NAD/diacylglycerol_kinase_sf"/>
</dbReference>
<feature type="active site" description="Proton acceptor" evidence="6">
    <location>
        <position position="73"/>
    </location>
</feature>
<keyword evidence="2 6" id="KW-0418">Kinase</keyword>
<keyword evidence="3 6" id="KW-0521">NADP</keyword>
<dbReference type="InterPro" id="IPR017437">
    <property type="entry name" value="ATP-NAD_kinase_PpnK-typ_C"/>
</dbReference>
<dbReference type="Gene3D" id="3.40.50.10330">
    <property type="entry name" value="Probable inorganic polyphosphate/atp-NAD kinase, domain 1"/>
    <property type="match status" value="1"/>
</dbReference>
<dbReference type="Pfam" id="PF20143">
    <property type="entry name" value="NAD_kinase_C"/>
    <property type="match status" value="1"/>
</dbReference>
<keyword evidence="6" id="KW-0547">Nucleotide-binding</keyword>
<dbReference type="PANTHER" id="PTHR20275">
    <property type="entry name" value="NAD KINASE"/>
    <property type="match status" value="1"/>
</dbReference>
<feature type="binding site" evidence="6">
    <location>
        <position position="247"/>
    </location>
    <ligand>
        <name>NAD(+)</name>
        <dbReference type="ChEBI" id="CHEBI:57540"/>
    </ligand>
</feature>
<proteinExistence type="inferred from homology"/>
<dbReference type="GO" id="GO:0005524">
    <property type="term" value="F:ATP binding"/>
    <property type="evidence" value="ECO:0007669"/>
    <property type="project" value="UniProtKB-KW"/>
</dbReference>
<keyword evidence="4 6" id="KW-0520">NAD</keyword>
<comment type="similarity">
    <text evidence="6">Belongs to the NAD kinase family.</text>
</comment>
<comment type="caution">
    <text evidence="6">Lacks conserved residue(s) required for the propagation of feature annotation.</text>
</comment>
<evidence type="ECO:0000313" key="7">
    <source>
        <dbReference type="EMBL" id="TMI78765.1"/>
    </source>
</evidence>
<keyword evidence="1 6" id="KW-0808">Transferase</keyword>
<feature type="binding site" evidence="6">
    <location>
        <begin position="147"/>
        <end position="148"/>
    </location>
    <ligand>
        <name>NAD(+)</name>
        <dbReference type="ChEBI" id="CHEBI:57540"/>
    </ligand>
</feature>
<comment type="cofactor">
    <cofactor evidence="6">
        <name>a divalent metal cation</name>
        <dbReference type="ChEBI" id="CHEBI:60240"/>
    </cofactor>
</comment>
<dbReference type="GO" id="GO:0005737">
    <property type="term" value="C:cytoplasm"/>
    <property type="evidence" value="ECO:0007669"/>
    <property type="project" value="UniProtKB-SubCell"/>
</dbReference>
<evidence type="ECO:0000256" key="3">
    <source>
        <dbReference type="ARBA" id="ARBA00022857"/>
    </source>
</evidence>